<reference evidence="2 3" key="1">
    <citation type="submission" date="2012-02" db="EMBL/GenBank/DDBJ databases">
        <title>Complete genome sequence of Actinoplanes missouriensis 431 (= NBRC 102363).</title>
        <authorList>
            <person name="Ohnishi Y."/>
            <person name="Ishikawa J."/>
            <person name="Sekine M."/>
            <person name="Hosoyama A."/>
            <person name="Harada T."/>
            <person name="Narita H."/>
            <person name="Hata T."/>
            <person name="Konno Y."/>
            <person name="Tutikane K."/>
            <person name="Fujita N."/>
            <person name="Horinouchi S."/>
            <person name="Hayakawa M."/>
        </authorList>
    </citation>
    <scope>NUCLEOTIDE SEQUENCE [LARGE SCALE GENOMIC DNA]</scope>
    <source>
        <strain evidence="3">ATCC 14538 / DSM 43046 / CBS 188.64 / JCM 3121 / NBRC 102363 / NCIMB 12654 / NRRL B-3342 / UNCC 431</strain>
    </source>
</reference>
<keyword evidence="3" id="KW-1185">Reference proteome</keyword>
<keyword evidence="1" id="KW-1133">Transmembrane helix</keyword>
<evidence type="ECO:0000313" key="3">
    <source>
        <dbReference type="Proteomes" id="UP000007882"/>
    </source>
</evidence>
<protein>
    <submittedName>
        <fullName evidence="2">Uncharacterized protein</fullName>
    </submittedName>
</protein>
<dbReference type="KEGG" id="ams:AMIS_21460"/>
<accession>I0H2X9</accession>
<proteinExistence type="predicted"/>
<dbReference type="EMBL" id="AP012319">
    <property type="protein sequence ID" value="BAL87366.1"/>
    <property type="molecule type" value="Genomic_DNA"/>
</dbReference>
<dbReference type="Proteomes" id="UP000007882">
    <property type="component" value="Chromosome"/>
</dbReference>
<dbReference type="STRING" id="512565.AMIS_21460"/>
<feature type="transmembrane region" description="Helical" evidence="1">
    <location>
        <begin position="6"/>
        <end position="24"/>
    </location>
</feature>
<gene>
    <name evidence="2" type="ordered locus">AMIS_21460</name>
</gene>
<evidence type="ECO:0000256" key="1">
    <source>
        <dbReference type="SAM" id="Phobius"/>
    </source>
</evidence>
<evidence type="ECO:0000313" key="2">
    <source>
        <dbReference type="EMBL" id="BAL87366.1"/>
    </source>
</evidence>
<name>I0H2X9_ACTM4</name>
<dbReference type="HOGENOM" id="CLU_2630158_0_0_11"/>
<dbReference type="PATRIC" id="fig|512565.3.peg.2144"/>
<dbReference type="RefSeq" id="WP_014442261.1">
    <property type="nucleotide sequence ID" value="NC_017093.1"/>
</dbReference>
<dbReference type="AlphaFoldDB" id="I0H2X9"/>
<keyword evidence="1" id="KW-0812">Transmembrane</keyword>
<keyword evidence="1" id="KW-0472">Membrane</keyword>
<organism evidence="2 3">
    <name type="scientific">Actinoplanes missouriensis (strain ATCC 14538 / DSM 43046 / CBS 188.64 / JCM 3121 / NBRC 102363 / NCIMB 12654 / NRRL B-3342 / UNCC 431)</name>
    <dbReference type="NCBI Taxonomy" id="512565"/>
    <lineage>
        <taxon>Bacteria</taxon>
        <taxon>Bacillati</taxon>
        <taxon>Actinomycetota</taxon>
        <taxon>Actinomycetes</taxon>
        <taxon>Micromonosporales</taxon>
        <taxon>Micromonosporaceae</taxon>
        <taxon>Actinoplanes</taxon>
    </lineage>
</organism>
<sequence>MSDWQLFGAGVVALIVVAAVWLMIRHWRRTWEARLAVLTAWEDETARHVPSLVPAQRQPVDPFWAEFIETQRDGEDR</sequence>